<proteinExistence type="predicted"/>
<keyword evidence="2" id="KW-1185">Reference proteome</keyword>
<gene>
    <name evidence="1" type="ORF">Ssi02_43930</name>
</gene>
<accession>A0A919RI23</accession>
<organism evidence="1 2">
    <name type="scientific">Sinosporangium siamense</name>
    <dbReference type="NCBI Taxonomy" id="1367973"/>
    <lineage>
        <taxon>Bacteria</taxon>
        <taxon>Bacillati</taxon>
        <taxon>Actinomycetota</taxon>
        <taxon>Actinomycetes</taxon>
        <taxon>Streptosporangiales</taxon>
        <taxon>Streptosporangiaceae</taxon>
        <taxon>Sinosporangium</taxon>
    </lineage>
</organism>
<name>A0A919RI23_9ACTN</name>
<reference evidence="1" key="1">
    <citation type="submission" date="2021-01" db="EMBL/GenBank/DDBJ databases">
        <title>Whole genome shotgun sequence of Sinosporangium siamense NBRC 109515.</title>
        <authorList>
            <person name="Komaki H."/>
            <person name="Tamura T."/>
        </authorList>
    </citation>
    <scope>NUCLEOTIDE SEQUENCE</scope>
    <source>
        <strain evidence="1">NBRC 109515</strain>
    </source>
</reference>
<dbReference type="Proteomes" id="UP000606172">
    <property type="component" value="Unassembled WGS sequence"/>
</dbReference>
<dbReference type="RefSeq" id="WP_204028353.1">
    <property type="nucleotide sequence ID" value="NZ_BOOW01000028.1"/>
</dbReference>
<comment type="caution">
    <text evidence="1">The sequence shown here is derived from an EMBL/GenBank/DDBJ whole genome shotgun (WGS) entry which is preliminary data.</text>
</comment>
<dbReference type="AlphaFoldDB" id="A0A919RI23"/>
<dbReference type="EMBL" id="BOOW01000028">
    <property type="protein sequence ID" value="GII94162.1"/>
    <property type="molecule type" value="Genomic_DNA"/>
</dbReference>
<evidence type="ECO:0000313" key="2">
    <source>
        <dbReference type="Proteomes" id="UP000606172"/>
    </source>
</evidence>
<protein>
    <submittedName>
        <fullName evidence="1">Uncharacterized protein</fullName>
    </submittedName>
</protein>
<sequence>MDCQELANLIRGRPFLVGRVRLPGARFDMECGRTGVPVAIRQERLE</sequence>
<evidence type="ECO:0000313" key="1">
    <source>
        <dbReference type="EMBL" id="GII94162.1"/>
    </source>
</evidence>